<feature type="chain" id="PRO_5039451100" description="Lipoprotein" evidence="2">
    <location>
        <begin position="24"/>
        <end position="61"/>
    </location>
</feature>
<dbReference type="PROSITE" id="PS51257">
    <property type="entry name" value="PROKAR_LIPOPROTEIN"/>
    <property type="match status" value="1"/>
</dbReference>
<protein>
    <recommendedName>
        <fullName evidence="5">Lipoprotein</fullName>
    </recommendedName>
</protein>
<comment type="caution">
    <text evidence="3">The sequence shown here is derived from an EMBL/GenBank/DDBJ whole genome shotgun (WGS) entry which is preliminary data.</text>
</comment>
<evidence type="ECO:0000313" key="4">
    <source>
        <dbReference type="Proteomes" id="UP000264541"/>
    </source>
</evidence>
<evidence type="ECO:0000256" key="2">
    <source>
        <dbReference type="SAM" id="SignalP"/>
    </source>
</evidence>
<evidence type="ECO:0000256" key="1">
    <source>
        <dbReference type="SAM" id="Coils"/>
    </source>
</evidence>
<sequence length="61" mass="7082">MKFVLFSLLLVCLLFLTSCSPSPTLNSSSDLEEEILTENLRLKEKIKDMEKEIDQLKKHQN</sequence>
<dbReference type="EMBL" id="QVTE01000051">
    <property type="protein sequence ID" value="RFU66381.1"/>
    <property type="molecule type" value="Genomic_DNA"/>
</dbReference>
<name>A0A372LJS6_9BACI</name>
<gene>
    <name evidence="3" type="ORF">D0469_17255</name>
</gene>
<organism evidence="3 4">
    <name type="scientific">Peribacillus saganii</name>
    <dbReference type="NCBI Taxonomy" id="2303992"/>
    <lineage>
        <taxon>Bacteria</taxon>
        <taxon>Bacillati</taxon>
        <taxon>Bacillota</taxon>
        <taxon>Bacilli</taxon>
        <taxon>Bacillales</taxon>
        <taxon>Bacillaceae</taxon>
        <taxon>Peribacillus</taxon>
    </lineage>
</organism>
<keyword evidence="2" id="KW-0732">Signal</keyword>
<dbReference type="AlphaFoldDB" id="A0A372LJS6"/>
<feature type="coiled-coil region" evidence="1">
    <location>
        <begin position="32"/>
        <end position="59"/>
    </location>
</feature>
<proteinExistence type="predicted"/>
<keyword evidence="1" id="KW-0175">Coiled coil</keyword>
<reference evidence="3 4" key="1">
    <citation type="submission" date="2018-08" db="EMBL/GenBank/DDBJ databases">
        <title>Bacillus chawlae sp. nov., Bacillus glennii sp. nov., and Bacillus saganii sp. nov. Isolated from the Vehicle Assembly Building at Kennedy Space Center where the Viking Spacecraft were Assembled.</title>
        <authorList>
            <person name="Seuylemezian A."/>
            <person name="Vaishampayan P."/>
        </authorList>
    </citation>
    <scope>NUCLEOTIDE SEQUENCE [LARGE SCALE GENOMIC DNA]</scope>
    <source>
        <strain evidence="3 4">V47-23a</strain>
    </source>
</reference>
<feature type="signal peptide" evidence="2">
    <location>
        <begin position="1"/>
        <end position="23"/>
    </location>
</feature>
<accession>A0A372LJS6</accession>
<evidence type="ECO:0000313" key="3">
    <source>
        <dbReference type="EMBL" id="RFU66381.1"/>
    </source>
</evidence>
<evidence type="ECO:0008006" key="5">
    <source>
        <dbReference type="Google" id="ProtNLM"/>
    </source>
</evidence>
<dbReference type="Proteomes" id="UP000264541">
    <property type="component" value="Unassembled WGS sequence"/>
</dbReference>
<keyword evidence="4" id="KW-1185">Reference proteome</keyword>